<reference evidence="7 8" key="1">
    <citation type="journal article" date="2018" name="Nat. Ecol. Evol.">
        <title>Pezizomycetes genomes reveal the molecular basis of ectomycorrhizal truffle lifestyle.</title>
        <authorList>
            <person name="Murat C."/>
            <person name="Payen T."/>
            <person name="Noel B."/>
            <person name="Kuo A."/>
            <person name="Morin E."/>
            <person name="Chen J."/>
            <person name="Kohler A."/>
            <person name="Krizsan K."/>
            <person name="Balestrini R."/>
            <person name="Da Silva C."/>
            <person name="Montanini B."/>
            <person name="Hainaut M."/>
            <person name="Levati E."/>
            <person name="Barry K.W."/>
            <person name="Belfiori B."/>
            <person name="Cichocki N."/>
            <person name="Clum A."/>
            <person name="Dockter R.B."/>
            <person name="Fauchery L."/>
            <person name="Guy J."/>
            <person name="Iotti M."/>
            <person name="Le Tacon F."/>
            <person name="Lindquist E.A."/>
            <person name="Lipzen A."/>
            <person name="Malagnac F."/>
            <person name="Mello A."/>
            <person name="Molinier V."/>
            <person name="Miyauchi S."/>
            <person name="Poulain J."/>
            <person name="Riccioni C."/>
            <person name="Rubini A."/>
            <person name="Sitrit Y."/>
            <person name="Splivallo R."/>
            <person name="Traeger S."/>
            <person name="Wang M."/>
            <person name="Zifcakova L."/>
            <person name="Wipf D."/>
            <person name="Zambonelli A."/>
            <person name="Paolocci F."/>
            <person name="Nowrousian M."/>
            <person name="Ottonello S."/>
            <person name="Baldrian P."/>
            <person name="Spatafora J.W."/>
            <person name="Henrissat B."/>
            <person name="Nagy L.G."/>
            <person name="Aury J.M."/>
            <person name="Wincker P."/>
            <person name="Grigoriev I.V."/>
            <person name="Bonfante P."/>
            <person name="Martin F.M."/>
        </authorList>
    </citation>
    <scope>NUCLEOTIDE SEQUENCE [LARGE SCALE GENOMIC DNA]</scope>
    <source>
        <strain evidence="7 8">ATCC MYA-4762</strain>
    </source>
</reference>
<feature type="transmembrane region" description="Helical" evidence="6">
    <location>
        <begin position="64"/>
        <end position="90"/>
    </location>
</feature>
<dbReference type="OrthoDB" id="2499604at2759"/>
<comment type="subcellular location">
    <subcellularLocation>
        <location evidence="1">Membrane</location>
        <topology evidence="1">Multi-pass membrane protein</topology>
    </subcellularLocation>
</comment>
<feature type="compositionally biased region" description="Low complexity" evidence="5">
    <location>
        <begin position="348"/>
        <end position="357"/>
    </location>
</feature>
<evidence type="ECO:0000256" key="4">
    <source>
        <dbReference type="ARBA" id="ARBA00023136"/>
    </source>
</evidence>
<evidence type="ECO:0000256" key="3">
    <source>
        <dbReference type="ARBA" id="ARBA00022989"/>
    </source>
</evidence>
<dbReference type="GO" id="GO:0016020">
    <property type="term" value="C:membrane"/>
    <property type="evidence" value="ECO:0007669"/>
    <property type="project" value="UniProtKB-SubCell"/>
</dbReference>
<dbReference type="Proteomes" id="UP000267821">
    <property type="component" value="Unassembled WGS sequence"/>
</dbReference>
<dbReference type="InParanoid" id="A0A3N4LQ41"/>
<feature type="compositionally biased region" description="Polar residues" evidence="5">
    <location>
        <begin position="321"/>
        <end position="346"/>
    </location>
</feature>
<evidence type="ECO:0000256" key="1">
    <source>
        <dbReference type="ARBA" id="ARBA00004141"/>
    </source>
</evidence>
<dbReference type="GO" id="GO:0055085">
    <property type="term" value="P:transmembrane transport"/>
    <property type="evidence" value="ECO:0007669"/>
    <property type="project" value="InterPro"/>
</dbReference>
<keyword evidence="3 6" id="KW-1133">Transmembrane helix</keyword>
<keyword evidence="4 6" id="KW-0472">Membrane</keyword>
<dbReference type="PANTHER" id="PTHR31794:SF2">
    <property type="entry name" value="AUXIN EFFLUX TRANSPORTER FAMILY PROTEIN (EUROFUNG)"/>
    <property type="match status" value="1"/>
</dbReference>
<organism evidence="7 8">
    <name type="scientific">Terfezia boudieri ATCC MYA-4762</name>
    <dbReference type="NCBI Taxonomy" id="1051890"/>
    <lineage>
        <taxon>Eukaryota</taxon>
        <taxon>Fungi</taxon>
        <taxon>Dikarya</taxon>
        <taxon>Ascomycota</taxon>
        <taxon>Pezizomycotina</taxon>
        <taxon>Pezizomycetes</taxon>
        <taxon>Pezizales</taxon>
        <taxon>Pezizaceae</taxon>
        <taxon>Terfezia</taxon>
    </lineage>
</organism>
<dbReference type="PANTHER" id="PTHR31794">
    <property type="entry name" value="AUXIN EFFLUX TRANSPORTER FAMILY PROTEIN (EUROFUNG)"/>
    <property type="match status" value="1"/>
</dbReference>
<dbReference type="FunCoup" id="A0A3N4LQ41">
    <property type="interactions" value="265"/>
</dbReference>
<dbReference type="Pfam" id="PF03547">
    <property type="entry name" value="Mem_trans"/>
    <property type="match status" value="1"/>
</dbReference>
<evidence type="ECO:0000256" key="6">
    <source>
        <dbReference type="SAM" id="Phobius"/>
    </source>
</evidence>
<feature type="transmembrane region" description="Helical" evidence="6">
    <location>
        <begin position="133"/>
        <end position="154"/>
    </location>
</feature>
<dbReference type="GO" id="GO:0005783">
    <property type="term" value="C:endoplasmic reticulum"/>
    <property type="evidence" value="ECO:0007669"/>
    <property type="project" value="TreeGrafter"/>
</dbReference>
<evidence type="ECO:0000313" key="8">
    <source>
        <dbReference type="Proteomes" id="UP000267821"/>
    </source>
</evidence>
<feature type="transmembrane region" description="Helical" evidence="6">
    <location>
        <begin position="537"/>
        <end position="555"/>
    </location>
</feature>
<feature type="transmembrane region" description="Helical" evidence="6">
    <location>
        <begin position="501"/>
        <end position="525"/>
    </location>
</feature>
<feature type="transmembrane region" description="Helical" evidence="6">
    <location>
        <begin position="460"/>
        <end position="481"/>
    </location>
</feature>
<accession>A0A3N4LQ41</accession>
<feature type="transmembrane region" description="Helical" evidence="6">
    <location>
        <begin position="102"/>
        <end position="121"/>
    </location>
</feature>
<feature type="transmembrane region" description="Helical" evidence="6">
    <location>
        <begin position="415"/>
        <end position="440"/>
    </location>
</feature>
<dbReference type="AlphaFoldDB" id="A0A3N4LQ41"/>
<name>A0A3N4LQ41_9PEZI</name>
<dbReference type="STRING" id="1051890.A0A3N4LQ41"/>
<dbReference type="InterPro" id="IPR004776">
    <property type="entry name" value="Mem_transp_PIN-like"/>
</dbReference>
<evidence type="ECO:0000256" key="5">
    <source>
        <dbReference type="SAM" id="MobiDB-lite"/>
    </source>
</evidence>
<feature type="transmembrane region" description="Helical" evidence="6">
    <location>
        <begin position="567"/>
        <end position="592"/>
    </location>
</feature>
<dbReference type="EMBL" id="ML121577">
    <property type="protein sequence ID" value="RPB20095.1"/>
    <property type="molecule type" value="Genomic_DNA"/>
</dbReference>
<sequence length="599" mass="64881">MLFIDGLVRIPTAFRHSSLVPFPQASPITLYAVDSNVTSAIADGQQYLSAAGGGGMAPHSESPALGYLIMLVFEAVLEVVCVSLPGYIIAKQGMFNPEMQKFVANLNVSLFTPCLIFTKLASQLTLSKIVELAVIPVIFVVMTLTSYLCSLLMCRIFRLGKRASNFVIAMGVFGNSNSLPISLVISLSMTIGGLHWDRIPDDNDEDVAARGILYLLIFQQLGQLVRWSWGYHVLLAPPGKYDELDDGTPAPAIVQEGRYRDEQQESGSEDDIENAQGVDPFETPQFQNSFVGLQYPYDESARNTDGLLTVDGHSRHHSRKSTGVNGYSETNSEYPTRVQSPTSPFEGSSATSISTSSRPESQQGPLATPGPGPDGDLTSFPAPIALHVPISLQPKGPQSTLRKAWKKFRNGAVQIYATFMAIMNPPLWAMLCAVIVASIPKLQALFFTPGTFIQNSVTRAVSQSGNVAVPLILVVLGANLANNTTSTELANLRAKKHHNKLLVASIMSRMVLPFLITAPILAIAAKWLPISILDDPIFVVVCYLLMGAPSALQLAQICQINGVYESVMARILFWSYVVVILPSTVVLVVTAVEVVKWAA</sequence>
<feature type="region of interest" description="Disordered" evidence="5">
    <location>
        <begin position="304"/>
        <end position="379"/>
    </location>
</feature>
<evidence type="ECO:0000313" key="7">
    <source>
        <dbReference type="EMBL" id="RPB20095.1"/>
    </source>
</evidence>
<evidence type="ECO:0000256" key="2">
    <source>
        <dbReference type="ARBA" id="ARBA00022692"/>
    </source>
</evidence>
<protein>
    <submittedName>
        <fullName evidence="7">Auxin efflux carrier</fullName>
    </submittedName>
</protein>
<keyword evidence="8" id="KW-1185">Reference proteome</keyword>
<feature type="region of interest" description="Disordered" evidence="5">
    <location>
        <begin position="258"/>
        <end position="283"/>
    </location>
</feature>
<keyword evidence="2 6" id="KW-0812">Transmembrane</keyword>
<gene>
    <name evidence="7" type="ORF">L211DRAFT_792849</name>
</gene>
<proteinExistence type="predicted"/>